<sequence>MLIGEWKRFARYSGRWQLFRGCPKEFDDILKFIDGTGFNARPDYRLIRTYIENAIDRLKINSSGPFEWEQDRLILRKASVMGDKGESNLASSKLNKMEAAAALSDGEYEIDMTL</sequence>
<keyword evidence="3" id="KW-1185">Reference proteome</keyword>
<dbReference type="OrthoDB" id="10408612at2759"/>
<dbReference type="Gene3D" id="1.10.510.10">
    <property type="entry name" value="Transferase(Phosphotransferase) domain 1"/>
    <property type="match status" value="1"/>
</dbReference>
<name>A0A0B2VF33_TOXCA</name>
<dbReference type="AlphaFoldDB" id="A0A0B2VF33"/>
<dbReference type="STRING" id="6265.A0A0B2VF33"/>
<dbReference type="EMBL" id="UYWY01021620">
    <property type="protein sequence ID" value="VDM44544.1"/>
    <property type="molecule type" value="Genomic_DNA"/>
</dbReference>
<dbReference type="Proteomes" id="UP000031036">
    <property type="component" value="Unassembled WGS sequence"/>
</dbReference>
<gene>
    <name evidence="1" type="ORF">Tcan_18283</name>
    <name evidence="2" type="ORF">TCNE_LOCUS13223</name>
</gene>
<organism evidence="1 3">
    <name type="scientific">Toxocara canis</name>
    <name type="common">Canine roundworm</name>
    <dbReference type="NCBI Taxonomy" id="6265"/>
    <lineage>
        <taxon>Eukaryota</taxon>
        <taxon>Metazoa</taxon>
        <taxon>Ecdysozoa</taxon>
        <taxon>Nematoda</taxon>
        <taxon>Chromadorea</taxon>
        <taxon>Rhabditida</taxon>
        <taxon>Spirurina</taxon>
        <taxon>Ascaridomorpha</taxon>
        <taxon>Ascaridoidea</taxon>
        <taxon>Toxocaridae</taxon>
        <taxon>Toxocara</taxon>
    </lineage>
</organism>
<protein>
    <submittedName>
        <fullName evidence="1">Uncharacterized protein</fullName>
    </submittedName>
</protein>
<accession>A0A0B2VF33</accession>
<dbReference type="OMA" id="EYEIDMT"/>
<evidence type="ECO:0000313" key="1">
    <source>
        <dbReference type="EMBL" id="KHN79992.1"/>
    </source>
</evidence>
<evidence type="ECO:0000313" key="3">
    <source>
        <dbReference type="Proteomes" id="UP000031036"/>
    </source>
</evidence>
<evidence type="ECO:0000313" key="2">
    <source>
        <dbReference type="EMBL" id="VDM44544.1"/>
    </source>
</evidence>
<reference evidence="2" key="2">
    <citation type="submission" date="2018-11" db="EMBL/GenBank/DDBJ databases">
        <authorList>
            <consortium name="Pathogen Informatics"/>
        </authorList>
    </citation>
    <scope>NUCLEOTIDE SEQUENCE [LARGE SCALE GENOMIC DNA]</scope>
</reference>
<dbReference type="EMBL" id="JPKZ01001800">
    <property type="protein sequence ID" value="KHN79992.1"/>
    <property type="molecule type" value="Genomic_DNA"/>
</dbReference>
<proteinExistence type="predicted"/>
<reference evidence="1 3" key="1">
    <citation type="submission" date="2014-11" db="EMBL/GenBank/DDBJ databases">
        <title>Genetic blueprint of the zoonotic pathogen Toxocara canis.</title>
        <authorList>
            <person name="Zhu X.-Q."/>
            <person name="Korhonen P.K."/>
            <person name="Cai H."/>
            <person name="Young N.D."/>
            <person name="Nejsum P."/>
            <person name="von Samson-Himmelstjerna G."/>
            <person name="Boag P.R."/>
            <person name="Tan P."/>
            <person name="Li Q."/>
            <person name="Min J."/>
            <person name="Yang Y."/>
            <person name="Wang X."/>
            <person name="Fang X."/>
            <person name="Hall R.S."/>
            <person name="Hofmann A."/>
            <person name="Sternberg P.W."/>
            <person name="Jex A.R."/>
            <person name="Gasser R.B."/>
        </authorList>
    </citation>
    <scope>NUCLEOTIDE SEQUENCE [LARGE SCALE GENOMIC DNA]</scope>
    <source>
        <strain evidence="1">PN_DK_2014</strain>
    </source>
</reference>